<gene>
    <name evidence="2" type="ORF">JOE57_001963</name>
</gene>
<proteinExistence type="predicted"/>
<name>A0ABS2RKM7_9ACTN</name>
<dbReference type="EMBL" id="JAFBCF010000001">
    <property type="protein sequence ID" value="MBM7799042.1"/>
    <property type="molecule type" value="Genomic_DNA"/>
</dbReference>
<sequence length="132" mass="13948">MVVNRTVARRPPLLVLVQTEATVLMSLAIGQAGLASGFLTGHKSLKGIHEVNAYLIAALTVVTLVSVVLYRRTGGPRWPVTVAGLLMAVELAQIGLGQLDVAGPHIFLGILFVVAATLFTSYLFRPGFQAAP</sequence>
<dbReference type="RefSeq" id="WP_204917540.1">
    <property type="nucleotide sequence ID" value="NZ_BAAAQP010000002.1"/>
</dbReference>
<organism evidence="2 3">
    <name type="scientific">Microlunatus panaciterrae</name>
    <dbReference type="NCBI Taxonomy" id="400768"/>
    <lineage>
        <taxon>Bacteria</taxon>
        <taxon>Bacillati</taxon>
        <taxon>Actinomycetota</taxon>
        <taxon>Actinomycetes</taxon>
        <taxon>Propionibacteriales</taxon>
        <taxon>Propionibacteriaceae</taxon>
        <taxon>Microlunatus</taxon>
    </lineage>
</organism>
<comment type="caution">
    <text evidence="2">The sequence shown here is derived from an EMBL/GenBank/DDBJ whole genome shotgun (WGS) entry which is preliminary data.</text>
</comment>
<keyword evidence="1" id="KW-1133">Transmembrane helix</keyword>
<keyword evidence="1" id="KW-0812">Transmembrane</keyword>
<keyword evidence="1" id="KW-0472">Membrane</keyword>
<evidence type="ECO:0000313" key="3">
    <source>
        <dbReference type="Proteomes" id="UP000704762"/>
    </source>
</evidence>
<protein>
    <submittedName>
        <fullName evidence="2">Uncharacterized protein</fullName>
    </submittedName>
</protein>
<feature type="transmembrane region" description="Helical" evidence="1">
    <location>
        <begin position="82"/>
        <end position="99"/>
    </location>
</feature>
<evidence type="ECO:0000313" key="2">
    <source>
        <dbReference type="EMBL" id="MBM7799042.1"/>
    </source>
</evidence>
<feature type="transmembrane region" description="Helical" evidence="1">
    <location>
        <begin position="12"/>
        <end position="39"/>
    </location>
</feature>
<accession>A0ABS2RKM7</accession>
<feature type="transmembrane region" description="Helical" evidence="1">
    <location>
        <begin position="51"/>
        <end position="70"/>
    </location>
</feature>
<reference evidence="2 3" key="1">
    <citation type="submission" date="2021-01" db="EMBL/GenBank/DDBJ databases">
        <title>Sequencing the genomes of 1000 actinobacteria strains.</title>
        <authorList>
            <person name="Klenk H.-P."/>
        </authorList>
    </citation>
    <scope>NUCLEOTIDE SEQUENCE [LARGE SCALE GENOMIC DNA]</scope>
    <source>
        <strain evidence="2 3">DSM 18662</strain>
    </source>
</reference>
<dbReference type="Proteomes" id="UP000704762">
    <property type="component" value="Unassembled WGS sequence"/>
</dbReference>
<evidence type="ECO:0000256" key="1">
    <source>
        <dbReference type="SAM" id="Phobius"/>
    </source>
</evidence>
<feature type="transmembrane region" description="Helical" evidence="1">
    <location>
        <begin position="105"/>
        <end position="124"/>
    </location>
</feature>
<keyword evidence="3" id="KW-1185">Reference proteome</keyword>